<dbReference type="SUPFAM" id="SSF56112">
    <property type="entry name" value="Protein kinase-like (PK-like)"/>
    <property type="match status" value="1"/>
</dbReference>
<evidence type="ECO:0008006" key="5">
    <source>
        <dbReference type="Google" id="ProtNLM"/>
    </source>
</evidence>
<keyword evidence="1" id="KW-0547">Nucleotide-binding</keyword>
<evidence type="ECO:0000313" key="3">
    <source>
        <dbReference type="EMBL" id="EYU21491.1"/>
    </source>
</evidence>
<dbReference type="EMBL" id="KI632223">
    <property type="protein sequence ID" value="EYU21491.1"/>
    <property type="molecule type" value="Genomic_DNA"/>
</dbReference>
<dbReference type="GO" id="GO:0005524">
    <property type="term" value="F:ATP binding"/>
    <property type="evidence" value="ECO:0007669"/>
    <property type="project" value="UniProtKB-KW"/>
</dbReference>
<evidence type="ECO:0000256" key="2">
    <source>
        <dbReference type="ARBA" id="ARBA00022840"/>
    </source>
</evidence>
<reference evidence="3 4" key="1">
    <citation type="journal article" date="2013" name="Proc. Natl. Acad. Sci. U.S.A.">
        <title>Fine-scale variation in meiotic recombination in Mimulus inferred from population shotgun sequencing.</title>
        <authorList>
            <person name="Hellsten U."/>
            <person name="Wright K.M."/>
            <person name="Jenkins J."/>
            <person name="Shu S."/>
            <person name="Yuan Y."/>
            <person name="Wessler S.R."/>
            <person name="Schmutz J."/>
            <person name="Willis J.H."/>
            <person name="Rokhsar D.S."/>
        </authorList>
    </citation>
    <scope>NUCLEOTIDE SEQUENCE [LARGE SCALE GENOMIC DNA]</scope>
    <source>
        <strain evidence="4">cv. DUN x IM62</strain>
    </source>
</reference>
<accession>A0A022Q0E7</accession>
<dbReference type="STRING" id="4155.A0A022Q0E7"/>
<dbReference type="PANTHER" id="PTHR27005">
    <property type="entry name" value="WALL-ASSOCIATED RECEPTOR KINASE-LIKE 21"/>
    <property type="match status" value="1"/>
</dbReference>
<keyword evidence="4" id="KW-1185">Reference proteome</keyword>
<gene>
    <name evidence="3" type="ORF">MIMGU_mgv1a017663mg</name>
</gene>
<dbReference type="GO" id="GO:0007166">
    <property type="term" value="P:cell surface receptor signaling pathway"/>
    <property type="evidence" value="ECO:0007669"/>
    <property type="project" value="InterPro"/>
</dbReference>
<dbReference type="InterPro" id="IPR045274">
    <property type="entry name" value="WAK-like"/>
</dbReference>
<keyword evidence="2" id="KW-0067">ATP-binding</keyword>
<dbReference type="Gene3D" id="1.10.510.10">
    <property type="entry name" value="Transferase(Phosphotransferase) domain 1"/>
    <property type="match status" value="1"/>
</dbReference>
<dbReference type="PANTHER" id="PTHR27005:SF515">
    <property type="entry name" value="WALL-ASSOCIATED RECEPTOR KINASE-LIKE 10-RELATED"/>
    <property type="match status" value="1"/>
</dbReference>
<sequence>MYVYSFGFVLVELITGLKPIMTTSTTDIRRRFLSLMDENTLDSILDDQVLRGESGGVVAVAKLPKRCLDLNGKKRPYIKEVAVEL</sequence>
<protein>
    <recommendedName>
        <fullName evidence="5">Serine-threonine/tyrosine-protein kinase catalytic domain-containing protein</fullName>
    </recommendedName>
</protein>
<evidence type="ECO:0000256" key="1">
    <source>
        <dbReference type="ARBA" id="ARBA00022741"/>
    </source>
</evidence>
<proteinExistence type="predicted"/>
<dbReference type="InterPro" id="IPR011009">
    <property type="entry name" value="Kinase-like_dom_sf"/>
</dbReference>
<evidence type="ECO:0000313" key="4">
    <source>
        <dbReference type="Proteomes" id="UP000030748"/>
    </source>
</evidence>
<name>A0A022Q0E7_ERYGU</name>
<organism evidence="3 4">
    <name type="scientific">Erythranthe guttata</name>
    <name type="common">Yellow monkey flower</name>
    <name type="synonym">Mimulus guttatus</name>
    <dbReference type="NCBI Taxonomy" id="4155"/>
    <lineage>
        <taxon>Eukaryota</taxon>
        <taxon>Viridiplantae</taxon>
        <taxon>Streptophyta</taxon>
        <taxon>Embryophyta</taxon>
        <taxon>Tracheophyta</taxon>
        <taxon>Spermatophyta</taxon>
        <taxon>Magnoliopsida</taxon>
        <taxon>eudicotyledons</taxon>
        <taxon>Gunneridae</taxon>
        <taxon>Pentapetalae</taxon>
        <taxon>asterids</taxon>
        <taxon>lamiids</taxon>
        <taxon>Lamiales</taxon>
        <taxon>Phrymaceae</taxon>
        <taxon>Erythranthe</taxon>
    </lineage>
</organism>
<dbReference type="AlphaFoldDB" id="A0A022Q0E7"/>
<dbReference type="Proteomes" id="UP000030748">
    <property type="component" value="Unassembled WGS sequence"/>
</dbReference>